<feature type="domain" description="SnoaL-like" evidence="1">
    <location>
        <begin position="8"/>
        <end position="117"/>
    </location>
</feature>
<comment type="caution">
    <text evidence="2">The sequence shown here is derived from an EMBL/GenBank/DDBJ whole genome shotgun (WGS) entry which is preliminary data.</text>
</comment>
<gene>
    <name evidence="2" type="ORF">VB248_11185</name>
</gene>
<dbReference type="SUPFAM" id="SSF54427">
    <property type="entry name" value="NTF2-like"/>
    <property type="match status" value="1"/>
</dbReference>
<proteinExistence type="predicted"/>
<sequence>MPSLDTAKAYYEYFNQKNWDGMISLLHPEVRHEPNQGEPRIGLELFKAFMQHMDESYEETLTDMVFFTEPNDERVAVEFVVNGIYKKAEEGLPAAHNQKYVLPAAAFLGFTDGKISRITTYYNLPLWIKLVSE</sequence>
<organism evidence="2 3">
    <name type="scientific">Arcicella rigui</name>
    <dbReference type="NCBI Taxonomy" id="797020"/>
    <lineage>
        <taxon>Bacteria</taxon>
        <taxon>Pseudomonadati</taxon>
        <taxon>Bacteroidota</taxon>
        <taxon>Cytophagia</taxon>
        <taxon>Cytophagales</taxon>
        <taxon>Flectobacillaceae</taxon>
        <taxon>Arcicella</taxon>
    </lineage>
</organism>
<dbReference type="Proteomes" id="UP001302949">
    <property type="component" value="Unassembled WGS sequence"/>
</dbReference>
<reference evidence="2 3" key="1">
    <citation type="submission" date="2023-12" db="EMBL/GenBank/DDBJ databases">
        <title>Novel species of the genus Arcicella isolated from rivers.</title>
        <authorList>
            <person name="Lu H."/>
        </authorList>
    </citation>
    <scope>NUCLEOTIDE SEQUENCE [LARGE SCALE GENOMIC DNA]</scope>
    <source>
        <strain evidence="2 3">KCTC 23307</strain>
    </source>
</reference>
<evidence type="ECO:0000313" key="3">
    <source>
        <dbReference type="Proteomes" id="UP001302949"/>
    </source>
</evidence>
<accession>A0ABU5QA55</accession>
<dbReference type="RefSeq" id="WP_323296864.1">
    <property type="nucleotide sequence ID" value="NZ_JAYFUM010000011.1"/>
</dbReference>
<name>A0ABU5QA55_9BACT</name>
<evidence type="ECO:0000259" key="1">
    <source>
        <dbReference type="Pfam" id="PF12680"/>
    </source>
</evidence>
<protein>
    <submittedName>
        <fullName evidence="2">Nuclear transport factor 2 family protein</fullName>
    </submittedName>
</protein>
<keyword evidence="3" id="KW-1185">Reference proteome</keyword>
<dbReference type="EMBL" id="JAYFUM010000011">
    <property type="protein sequence ID" value="MEA5139706.1"/>
    <property type="molecule type" value="Genomic_DNA"/>
</dbReference>
<evidence type="ECO:0000313" key="2">
    <source>
        <dbReference type="EMBL" id="MEA5139706.1"/>
    </source>
</evidence>
<dbReference type="Pfam" id="PF12680">
    <property type="entry name" value="SnoaL_2"/>
    <property type="match status" value="1"/>
</dbReference>
<dbReference type="InterPro" id="IPR032710">
    <property type="entry name" value="NTF2-like_dom_sf"/>
</dbReference>
<dbReference type="InterPro" id="IPR037401">
    <property type="entry name" value="SnoaL-like"/>
</dbReference>
<dbReference type="Gene3D" id="3.10.450.50">
    <property type="match status" value="1"/>
</dbReference>